<evidence type="ECO:0000256" key="1">
    <source>
        <dbReference type="SAM" id="Coils"/>
    </source>
</evidence>
<dbReference type="EMBL" id="FPJE01000001">
    <property type="protein sequence ID" value="SFW12510.1"/>
    <property type="molecule type" value="Genomic_DNA"/>
</dbReference>
<keyword evidence="2" id="KW-1133">Transmembrane helix</keyword>
<reference evidence="3 4" key="1">
    <citation type="submission" date="2016-11" db="EMBL/GenBank/DDBJ databases">
        <authorList>
            <person name="Jaros S."/>
            <person name="Januszkiewicz K."/>
            <person name="Wedrychowicz H."/>
        </authorList>
    </citation>
    <scope>NUCLEOTIDE SEQUENCE [LARGE SCALE GENOMIC DNA]</scope>
    <source>
        <strain evidence="3 4">CGMCC 1.12145</strain>
    </source>
</reference>
<gene>
    <name evidence="3" type="ORF">SAMN02927921_00125</name>
</gene>
<keyword evidence="4" id="KW-1185">Reference proteome</keyword>
<protein>
    <submittedName>
        <fullName evidence="3">Cell division protein FtsB</fullName>
    </submittedName>
</protein>
<dbReference type="STRING" id="1150368.SAMN02927921_00125"/>
<keyword evidence="3" id="KW-0132">Cell division</keyword>
<keyword evidence="3" id="KW-0131">Cell cycle</keyword>
<dbReference type="RefSeq" id="WP_072315364.1">
    <property type="nucleotide sequence ID" value="NZ_FPJE01000001.1"/>
</dbReference>
<keyword evidence="2" id="KW-0812">Transmembrane</keyword>
<organism evidence="3 4">
    <name type="scientific">Sinomicrobium oceani</name>
    <dbReference type="NCBI Taxonomy" id="1150368"/>
    <lineage>
        <taxon>Bacteria</taxon>
        <taxon>Pseudomonadati</taxon>
        <taxon>Bacteroidota</taxon>
        <taxon>Flavobacteriia</taxon>
        <taxon>Flavobacteriales</taxon>
        <taxon>Flavobacteriaceae</taxon>
        <taxon>Sinomicrobium</taxon>
    </lineage>
</organism>
<accession>A0A1K1LS88</accession>
<keyword evidence="1" id="KW-0175">Coiled coil</keyword>
<proteinExistence type="predicted"/>
<keyword evidence="2" id="KW-0472">Membrane</keyword>
<dbReference type="InterPro" id="IPR007060">
    <property type="entry name" value="FtsL/DivIC"/>
</dbReference>
<sequence>MNFIKKIRTNRWFSFFSNIYVIVLTVFAVWMIFFDTNSLLTHMELEKEIDKLQKQKEYLQKEISEDKKVIDNLKEDRNIEKFAREEYYFKKDDEEIYIIEKQDSIAWKKKKKKKE</sequence>
<name>A0A1K1LS88_9FLAO</name>
<dbReference type="GO" id="GO:0051301">
    <property type="term" value="P:cell division"/>
    <property type="evidence" value="ECO:0007669"/>
    <property type="project" value="UniProtKB-KW"/>
</dbReference>
<dbReference type="Proteomes" id="UP000182248">
    <property type="component" value="Unassembled WGS sequence"/>
</dbReference>
<evidence type="ECO:0000313" key="4">
    <source>
        <dbReference type="Proteomes" id="UP000182248"/>
    </source>
</evidence>
<dbReference type="Pfam" id="PF04977">
    <property type="entry name" value="DivIC"/>
    <property type="match status" value="1"/>
</dbReference>
<feature type="transmembrane region" description="Helical" evidence="2">
    <location>
        <begin position="12"/>
        <end position="33"/>
    </location>
</feature>
<dbReference type="AlphaFoldDB" id="A0A1K1LS88"/>
<evidence type="ECO:0000256" key="2">
    <source>
        <dbReference type="SAM" id="Phobius"/>
    </source>
</evidence>
<dbReference type="OrthoDB" id="1467719at2"/>
<evidence type="ECO:0000313" key="3">
    <source>
        <dbReference type="EMBL" id="SFW12510.1"/>
    </source>
</evidence>
<feature type="coiled-coil region" evidence="1">
    <location>
        <begin position="42"/>
        <end position="76"/>
    </location>
</feature>